<gene>
    <name evidence="8" type="ORF">L8V01_06325</name>
</gene>
<dbReference type="PANTHER" id="PTHR30177:SF4">
    <property type="entry name" value="OSMOPROTECTANT IMPORT PERMEASE PROTEIN OSMW"/>
    <property type="match status" value="1"/>
</dbReference>
<dbReference type="GO" id="GO:0005886">
    <property type="term" value="C:plasma membrane"/>
    <property type="evidence" value="ECO:0007669"/>
    <property type="project" value="UniProtKB-SubCell"/>
</dbReference>
<proteinExistence type="inferred from homology"/>
<dbReference type="InterPro" id="IPR000515">
    <property type="entry name" value="MetI-like"/>
</dbReference>
<comment type="similarity">
    <text evidence="6">Belongs to the binding-protein-dependent transport system permease family.</text>
</comment>
<dbReference type="RefSeq" id="WP_269946286.1">
    <property type="nucleotide sequence ID" value="NZ_JAKMUU010000003.1"/>
</dbReference>
<feature type="transmembrane region" description="Helical" evidence="6">
    <location>
        <begin position="145"/>
        <end position="166"/>
    </location>
</feature>
<evidence type="ECO:0000313" key="9">
    <source>
        <dbReference type="Proteomes" id="UP001146430"/>
    </source>
</evidence>
<keyword evidence="2 6" id="KW-0813">Transport</keyword>
<dbReference type="InterPro" id="IPR035906">
    <property type="entry name" value="MetI-like_sf"/>
</dbReference>
<name>A0A9X3MAC8_9CORY</name>
<dbReference type="PANTHER" id="PTHR30177">
    <property type="entry name" value="GLYCINE BETAINE/L-PROLINE TRANSPORT SYSTEM PERMEASE PROTEIN PROW"/>
    <property type="match status" value="1"/>
</dbReference>
<feature type="transmembrane region" description="Helical" evidence="6">
    <location>
        <begin position="178"/>
        <end position="202"/>
    </location>
</feature>
<dbReference type="EMBL" id="JAKMUU010000003">
    <property type="protein sequence ID" value="MCZ9307095.1"/>
    <property type="molecule type" value="Genomic_DNA"/>
</dbReference>
<keyword evidence="4 6" id="KW-1133">Transmembrane helix</keyword>
<dbReference type="InterPro" id="IPR051204">
    <property type="entry name" value="ABC_transp_perm/SBD"/>
</dbReference>
<keyword evidence="5 6" id="KW-0472">Membrane</keyword>
<organism evidence="8 9">
    <name type="scientific">Corynebacterium curieae</name>
    <dbReference type="NCBI Taxonomy" id="2913500"/>
    <lineage>
        <taxon>Bacteria</taxon>
        <taxon>Bacillati</taxon>
        <taxon>Actinomycetota</taxon>
        <taxon>Actinomycetes</taxon>
        <taxon>Mycobacteriales</taxon>
        <taxon>Corynebacteriaceae</taxon>
        <taxon>Corynebacterium</taxon>
    </lineage>
</organism>
<reference evidence="8" key="1">
    <citation type="submission" date="2022-02" db="EMBL/GenBank/DDBJ databases">
        <title>Corynebacterium sp. from urogenital microbiome.</title>
        <authorList>
            <person name="Cappelli E.A."/>
            <person name="Ribeiro T.G."/>
            <person name="Peixe L."/>
        </authorList>
    </citation>
    <scope>NUCLEOTIDE SEQUENCE</scope>
    <source>
        <strain evidence="8">C8Ua_181</strain>
    </source>
</reference>
<dbReference type="AlphaFoldDB" id="A0A9X3MAC8"/>
<keyword evidence="3 6" id="KW-0812">Transmembrane</keyword>
<dbReference type="Gene3D" id="1.10.3720.10">
    <property type="entry name" value="MetI-like"/>
    <property type="match status" value="1"/>
</dbReference>
<accession>A0A9X3MAC8</accession>
<dbReference type="GO" id="GO:0031460">
    <property type="term" value="P:glycine betaine transport"/>
    <property type="evidence" value="ECO:0007669"/>
    <property type="project" value="TreeGrafter"/>
</dbReference>
<comment type="caution">
    <text evidence="8">The sequence shown here is derived from an EMBL/GenBank/DDBJ whole genome shotgun (WGS) entry which is preliminary data.</text>
</comment>
<dbReference type="PROSITE" id="PS50928">
    <property type="entry name" value="ABC_TM1"/>
    <property type="match status" value="1"/>
</dbReference>
<dbReference type="SUPFAM" id="SSF161098">
    <property type="entry name" value="MetI-like"/>
    <property type="match status" value="1"/>
</dbReference>
<evidence type="ECO:0000256" key="2">
    <source>
        <dbReference type="ARBA" id="ARBA00022448"/>
    </source>
</evidence>
<feature type="transmembrane region" description="Helical" evidence="6">
    <location>
        <begin position="73"/>
        <end position="94"/>
    </location>
</feature>
<evidence type="ECO:0000256" key="6">
    <source>
        <dbReference type="RuleBase" id="RU363032"/>
    </source>
</evidence>
<dbReference type="CDD" id="cd06261">
    <property type="entry name" value="TM_PBP2"/>
    <property type="match status" value="1"/>
</dbReference>
<dbReference type="Pfam" id="PF00528">
    <property type="entry name" value="BPD_transp_1"/>
    <property type="match status" value="1"/>
</dbReference>
<evidence type="ECO:0000313" key="8">
    <source>
        <dbReference type="EMBL" id="MCZ9307095.1"/>
    </source>
</evidence>
<evidence type="ECO:0000256" key="3">
    <source>
        <dbReference type="ARBA" id="ARBA00022692"/>
    </source>
</evidence>
<evidence type="ECO:0000259" key="7">
    <source>
        <dbReference type="PROSITE" id="PS50928"/>
    </source>
</evidence>
<evidence type="ECO:0000256" key="5">
    <source>
        <dbReference type="ARBA" id="ARBA00023136"/>
    </source>
</evidence>
<comment type="subcellular location">
    <subcellularLocation>
        <location evidence="6">Cell membrane</location>
        <topology evidence="6">Multi-pass membrane protein</topology>
    </subcellularLocation>
    <subcellularLocation>
        <location evidence="1">Membrane</location>
        <topology evidence="1">Multi-pass membrane protein</topology>
    </subcellularLocation>
</comment>
<protein>
    <submittedName>
        <fullName evidence="8">ABC transporter permease</fullName>
    </submittedName>
</protein>
<evidence type="ECO:0000256" key="1">
    <source>
        <dbReference type="ARBA" id="ARBA00004141"/>
    </source>
</evidence>
<dbReference type="Proteomes" id="UP001146430">
    <property type="component" value="Unassembled WGS sequence"/>
</dbReference>
<sequence length="213" mass="22179">MTEFIAARWQDILFRSYQHTSLVLQSVTVALIIALAIAIFVAQRPRSAALANALSSIGLTLPSLALLGLAIPLFGIGTVPSVVLVIFYAVLPILRNAIVGLNTVEPSIIESARGQGMSKAAVLFRIRLPLAWPIIMTDIRVATQMSMGVAAIAAYALGPGLGGYIYSGLSQIGGTNALNYTLVGTLGVVVIALVVDAILAGIQKLTTPKGISA</sequence>
<feature type="transmembrane region" description="Helical" evidence="6">
    <location>
        <begin position="22"/>
        <end position="42"/>
    </location>
</feature>
<evidence type="ECO:0000256" key="4">
    <source>
        <dbReference type="ARBA" id="ARBA00022989"/>
    </source>
</evidence>
<dbReference type="GO" id="GO:0055085">
    <property type="term" value="P:transmembrane transport"/>
    <property type="evidence" value="ECO:0007669"/>
    <property type="project" value="InterPro"/>
</dbReference>
<feature type="domain" description="ABC transmembrane type-1" evidence="7">
    <location>
        <begin position="16"/>
        <end position="199"/>
    </location>
</feature>